<dbReference type="Proteomes" id="UP000789739">
    <property type="component" value="Unassembled WGS sequence"/>
</dbReference>
<proteinExistence type="inferred from homology"/>
<accession>A0A9N9DLW6</accession>
<dbReference type="GO" id="GO:0016491">
    <property type="term" value="F:oxidoreductase activity"/>
    <property type="evidence" value="ECO:0007669"/>
    <property type="project" value="UniProtKB-KW"/>
</dbReference>
<evidence type="ECO:0000256" key="4">
    <source>
        <dbReference type="ARBA" id="ARBA00022827"/>
    </source>
</evidence>
<keyword evidence="5" id="KW-0560">Oxidoreductase</keyword>
<dbReference type="InterPro" id="IPR016169">
    <property type="entry name" value="FAD-bd_PCMH_sub2"/>
</dbReference>
<dbReference type="EMBL" id="CAJVPI010002528">
    <property type="protein sequence ID" value="CAG8644901.1"/>
    <property type="molecule type" value="Genomic_DNA"/>
</dbReference>
<keyword evidence="4" id="KW-0274">FAD</keyword>
<sequence length="595" mass="67439">MASTQFPKFSGKVTKRGDVDYEAQSYQYASSSYLKEGIIQPAAIINAADESDVIKAIKYAKDNNIAVAIRTGGHQYSGASSTSGKNIQLDLSYTYRDFTWENDDCTIVTLGVSFSLDEFNKSLGGKKRFVPHGQCQNVHVGGHLHTGGYGQLGRSFGLFSDHIIKFRIITADGEPRWVKRGEVGDADLFYAVLGGSPGNFGVITHITLQVHRDEDYPNSRGFRAVYPWGRHRLQALLDVMVEMAEDENFPGDFDYCVTVLSEPLSSTLEEEIETNYDKKFRKQDPVVVWCPVIFVFVQWANLQGAQQEYDPTFVHKVKHAGGSIRHVEVHDTKHVPISQLTRHWIFPIAREFELPYIKRTYTSNSKSQRLKDLKWSELISRQIDGVEHGVSVSAQFQHFGGSKSRFHLNGVNSPTSFSWRDTNISYTIDAFYNHDHQHERAIKWQQGNDKLVGKPDAAFCEHDRRVLWGSHDLDLSANKEYYYDKHPEGKYERLCEIKKRHDPTGVFTPNRFCIGLPVPDPAGGVSSASKFEAQPATVRIKHAGLEIIEKVAAVIEMSVEDKFWKLTSMKREEGKPVPLWDTWKVEGHDEIETES</sequence>
<dbReference type="Gene3D" id="3.30.465.10">
    <property type="match status" value="1"/>
</dbReference>
<dbReference type="Gene3D" id="3.40.462.20">
    <property type="match status" value="1"/>
</dbReference>
<protein>
    <submittedName>
        <fullName evidence="7">876_t:CDS:1</fullName>
    </submittedName>
</protein>
<dbReference type="Pfam" id="PF01565">
    <property type="entry name" value="FAD_binding_4"/>
    <property type="match status" value="1"/>
</dbReference>
<name>A0A9N9DLW6_9GLOM</name>
<dbReference type="InterPro" id="IPR036318">
    <property type="entry name" value="FAD-bd_PCMH-like_sf"/>
</dbReference>
<reference evidence="7" key="1">
    <citation type="submission" date="2021-06" db="EMBL/GenBank/DDBJ databases">
        <authorList>
            <person name="Kallberg Y."/>
            <person name="Tangrot J."/>
            <person name="Rosling A."/>
        </authorList>
    </citation>
    <scope>NUCLEOTIDE SEQUENCE</scope>
    <source>
        <strain evidence="7">BR232B</strain>
    </source>
</reference>
<evidence type="ECO:0000256" key="2">
    <source>
        <dbReference type="ARBA" id="ARBA00005466"/>
    </source>
</evidence>
<evidence type="ECO:0000256" key="5">
    <source>
        <dbReference type="ARBA" id="ARBA00023002"/>
    </source>
</evidence>
<dbReference type="PANTHER" id="PTHR42973:SF39">
    <property type="entry name" value="FAD-BINDING PCMH-TYPE DOMAIN-CONTAINING PROTEIN"/>
    <property type="match status" value="1"/>
</dbReference>
<dbReference type="OrthoDB" id="415825at2759"/>
<gene>
    <name evidence="7" type="ORF">PBRASI_LOCUS9974</name>
</gene>
<dbReference type="InterPro" id="IPR006094">
    <property type="entry name" value="Oxid_FAD_bind_N"/>
</dbReference>
<dbReference type="AlphaFoldDB" id="A0A9N9DLW6"/>
<keyword evidence="8" id="KW-1185">Reference proteome</keyword>
<evidence type="ECO:0000259" key="6">
    <source>
        <dbReference type="PROSITE" id="PS51387"/>
    </source>
</evidence>
<dbReference type="InterPro" id="IPR050416">
    <property type="entry name" value="FAD-linked_Oxidoreductase"/>
</dbReference>
<dbReference type="SUPFAM" id="SSF56176">
    <property type="entry name" value="FAD-binding/transporter-associated domain-like"/>
    <property type="match status" value="1"/>
</dbReference>
<feature type="domain" description="FAD-binding PCMH-type" evidence="6">
    <location>
        <begin position="37"/>
        <end position="213"/>
    </location>
</feature>
<evidence type="ECO:0000313" key="8">
    <source>
        <dbReference type="Proteomes" id="UP000789739"/>
    </source>
</evidence>
<comment type="cofactor">
    <cofactor evidence="1">
        <name>FAD</name>
        <dbReference type="ChEBI" id="CHEBI:57692"/>
    </cofactor>
</comment>
<comment type="similarity">
    <text evidence="2">Belongs to the oxygen-dependent FAD-linked oxidoreductase family.</text>
</comment>
<dbReference type="PROSITE" id="PS51387">
    <property type="entry name" value="FAD_PCMH"/>
    <property type="match status" value="1"/>
</dbReference>
<dbReference type="PANTHER" id="PTHR42973">
    <property type="entry name" value="BINDING OXIDOREDUCTASE, PUTATIVE (AFU_ORTHOLOGUE AFUA_1G17690)-RELATED"/>
    <property type="match status" value="1"/>
</dbReference>
<evidence type="ECO:0000313" key="7">
    <source>
        <dbReference type="EMBL" id="CAG8644901.1"/>
    </source>
</evidence>
<dbReference type="GO" id="GO:0071949">
    <property type="term" value="F:FAD binding"/>
    <property type="evidence" value="ECO:0007669"/>
    <property type="project" value="InterPro"/>
</dbReference>
<evidence type="ECO:0000256" key="3">
    <source>
        <dbReference type="ARBA" id="ARBA00022630"/>
    </source>
</evidence>
<evidence type="ECO:0000256" key="1">
    <source>
        <dbReference type="ARBA" id="ARBA00001974"/>
    </source>
</evidence>
<keyword evidence="3" id="KW-0285">Flavoprotein</keyword>
<comment type="caution">
    <text evidence="7">The sequence shown here is derived from an EMBL/GenBank/DDBJ whole genome shotgun (WGS) entry which is preliminary data.</text>
</comment>
<dbReference type="InterPro" id="IPR016166">
    <property type="entry name" value="FAD-bd_PCMH"/>
</dbReference>
<organism evidence="7 8">
    <name type="scientific">Paraglomus brasilianum</name>
    <dbReference type="NCBI Taxonomy" id="144538"/>
    <lineage>
        <taxon>Eukaryota</taxon>
        <taxon>Fungi</taxon>
        <taxon>Fungi incertae sedis</taxon>
        <taxon>Mucoromycota</taxon>
        <taxon>Glomeromycotina</taxon>
        <taxon>Glomeromycetes</taxon>
        <taxon>Paraglomerales</taxon>
        <taxon>Paraglomeraceae</taxon>
        <taxon>Paraglomus</taxon>
    </lineage>
</organism>